<dbReference type="InterPro" id="IPR008254">
    <property type="entry name" value="Flavodoxin/NO_synth"/>
</dbReference>
<reference evidence="4" key="1">
    <citation type="submission" date="2017-02" db="EMBL/GenBank/DDBJ databases">
        <title>Comparative genomics and description of representatives of a novel lineage of planctomycetes thriving in anoxic sediments.</title>
        <authorList>
            <person name="Spring S."/>
            <person name="Bunk B."/>
            <person name="Sproer C."/>
        </authorList>
    </citation>
    <scope>NUCLEOTIDE SEQUENCE [LARGE SCALE GENOMIC DNA]</scope>
    <source>
        <strain evidence="4">SM-Chi-D1</strain>
    </source>
</reference>
<dbReference type="CDD" id="cd07709">
    <property type="entry name" value="flavodiiron_proteins_MBL-fold"/>
    <property type="match status" value="1"/>
</dbReference>
<dbReference type="InterPro" id="IPR036866">
    <property type="entry name" value="RibonucZ/Hydroxyglut_hydro"/>
</dbReference>
<accession>A0A1Q2MGL9</accession>
<dbReference type="InterPro" id="IPR029039">
    <property type="entry name" value="Flavoprotein-like_sf"/>
</dbReference>
<gene>
    <name evidence="3" type="primary">fprA</name>
    <name evidence="3" type="ORF">SMSP2_01831</name>
</gene>
<keyword evidence="4" id="KW-1185">Reference proteome</keyword>
<organism evidence="3 4">
    <name type="scientific">Limihaloglobus sulfuriphilus</name>
    <dbReference type="NCBI Taxonomy" id="1851148"/>
    <lineage>
        <taxon>Bacteria</taxon>
        <taxon>Pseudomonadati</taxon>
        <taxon>Planctomycetota</taxon>
        <taxon>Phycisphaerae</taxon>
        <taxon>Sedimentisphaerales</taxon>
        <taxon>Sedimentisphaeraceae</taxon>
        <taxon>Limihaloglobus</taxon>
    </lineage>
</organism>
<dbReference type="RefSeq" id="WP_146683628.1">
    <property type="nucleotide sequence ID" value="NZ_CP019646.1"/>
</dbReference>
<dbReference type="Pfam" id="PF19583">
    <property type="entry name" value="ODP"/>
    <property type="match status" value="1"/>
</dbReference>
<proteinExistence type="inferred from homology"/>
<dbReference type="EMBL" id="CP019646">
    <property type="protein sequence ID" value="AQQ71457.1"/>
    <property type="molecule type" value="Genomic_DNA"/>
</dbReference>
<dbReference type="Gene3D" id="3.40.50.360">
    <property type="match status" value="1"/>
</dbReference>
<dbReference type="GO" id="GO:0046872">
    <property type="term" value="F:metal ion binding"/>
    <property type="evidence" value="ECO:0007669"/>
    <property type="project" value="InterPro"/>
</dbReference>
<dbReference type="SUPFAM" id="SSF56281">
    <property type="entry name" value="Metallo-hydrolase/oxidoreductase"/>
    <property type="match status" value="1"/>
</dbReference>
<name>A0A1Q2MGL9_9BACT</name>
<evidence type="ECO:0000313" key="3">
    <source>
        <dbReference type="EMBL" id="AQQ71457.1"/>
    </source>
</evidence>
<evidence type="ECO:0000259" key="2">
    <source>
        <dbReference type="PROSITE" id="PS50902"/>
    </source>
</evidence>
<protein>
    <submittedName>
        <fullName evidence="3">Nitric oxide reductase</fullName>
        <ecNumber evidence="3">1.-.-.-</ecNumber>
    </submittedName>
</protein>
<dbReference type="GO" id="GO:0016491">
    <property type="term" value="F:oxidoreductase activity"/>
    <property type="evidence" value="ECO:0007669"/>
    <property type="project" value="UniProtKB-KW"/>
</dbReference>
<dbReference type="InterPro" id="IPR001279">
    <property type="entry name" value="Metallo-B-lactamas"/>
</dbReference>
<dbReference type="GO" id="GO:0009055">
    <property type="term" value="F:electron transfer activity"/>
    <property type="evidence" value="ECO:0007669"/>
    <property type="project" value="InterPro"/>
</dbReference>
<dbReference type="Proteomes" id="UP000188181">
    <property type="component" value="Chromosome"/>
</dbReference>
<dbReference type="InterPro" id="IPR016440">
    <property type="entry name" value="Rubredoxin-O_OxRdtase"/>
</dbReference>
<dbReference type="InterPro" id="IPR045761">
    <property type="entry name" value="ODP_dom"/>
</dbReference>
<comment type="similarity">
    <text evidence="1">In the N-terminal section; belongs to the zinc metallo-hydrolase group 3 family.</text>
</comment>
<dbReference type="PANTHER" id="PTHR43717:SF1">
    <property type="entry name" value="ANAEROBIC NITRIC OXIDE REDUCTASE FLAVORUBREDOXIN"/>
    <property type="match status" value="1"/>
</dbReference>
<dbReference type="PROSITE" id="PS50902">
    <property type="entry name" value="FLAVODOXIN_LIKE"/>
    <property type="match status" value="1"/>
</dbReference>
<dbReference type="STRING" id="1851148.SMSP2_01831"/>
<feature type="domain" description="Flavodoxin-like" evidence="2">
    <location>
        <begin position="246"/>
        <end position="383"/>
    </location>
</feature>
<dbReference type="KEGG" id="pbas:SMSP2_01831"/>
<evidence type="ECO:0000256" key="1">
    <source>
        <dbReference type="ARBA" id="ARBA00007121"/>
    </source>
</evidence>
<dbReference type="SMART" id="SM00849">
    <property type="entry name" value="Lactamase_B"/>
    <property type="match status" value="1"/>
</dbReference>
<dbReference type="PANTHER" id="PTHR43717">
    <property type="entry name" value="ANAEROBIC NITRIC OXIDE REDUCTASE FLAVORUBREDOXIN"/>
    <property type="match status" value="1"/>
</dbReference>
<dbReference type="OrthoDB" id="9807946at2"/>
<dbReference type="AlphaFoldDB" id="A0A1Q2MGL9"/>
<sequence length="395" mass="44100">MNAREIAKGIKVISTVHWERRLFDSLIPLPDGTSYNAYLIQGSKGTALVDTTDPELKHELLDQLESVEHIDYLVTQHSEQDHSGTIPDVLARYPKAKLVCSSKAKDLVLTHLDVAPERIRVVEDGEEISLGDKTLQFVYTPWVHWPETMCTYIPQDKCLLSCDFFGSHVATSDMYVTNKELVYEAAKRYFAEIMMPFRNMIRRNLDKLSGLEIDVIAPSHGPVYNEPDFIVDAYKDWVSPSMKNEVVLPYITMHGSTEMMVKYLVNSLADRGVTTHLFDLSVTDIGKLAISLVDAATLVVGTPTVHIGPHPGVFYAAHLANMLRPKLKYAAIVGSYGWSSKAIEQISGLIPNLKVDVLGTILQKGAPTEDTYKQLDELAEKIANAHKEDELVTTE</sequence>
<dbReference type="PIRSF" id="PIRSF005243">
    <property type="entry name" value="ROO"/>
    <property type="match status" value="1"/>
</dbReference>
<evidence type="ECO:0000313" key="4">
    <source>
        <dbReference type="Proteomes" id="UP000188181"/>
    </source>
</evidence>
<dbReference type="Gene3D" id="3.60.15.10">
    <property type="entry name" value="Ribonuclease Z/Hydroxyacylglutathione hydrolase-like"/>
    <property type="match status" value="1"/>
</dbReference>
<dbReference type="SUPFAM" id="SSF52218">
    <property type="entry name" value="Flavoproteins"/>
    <property type="match status" value="1"/>
</dbReference>
<keyword evidence="3" id="KW-0560">Oxidoreductase</keyword>
<dbReference type="EC" id="1.-.-.-" evidence="3"/>
<dbReference type="GO" id="GO:0010181">
    <property type="term" value="F:FMN binding"/>
    <property type="evidence" value="ECO:0007669"/>
    <property type="project" value="InterPro"/>
</dbReference>